<keyword evidence="2" id="KW-0966">Cell projection</keyword>
<dbReference type="Gene3D" id="3.30.160.170">
    <property type="entry name" value="FlaG-like"/>
    <property type="match status" value="1"/>
</dbReference>
<proteinExistence type="predicted"/>
<dbReference type="PATRIC" id="fig|49338.4.peg.3503"/>
<dbReference type="RefSeq" id="WP_208925908.1">
    <property type="nucleotide sequence ID" value="NZ_LK996017.1"/>
</dbReference>
<gene>
    <name evidence="2" type="ORF">DPCES_3253</name>
</gene>
<dbReference type="SUPFAM" id="SSF160214">
    <property type="entry name" value="FlaG-like"/>
    <property type="match status" value="1"/>
</dbReference>
<keyword evidence="2" id="KW-0282">Flagellum</keyword>
<dbReference type="AlphaFoldDB" id="A0A098B433"/>
<dbReference type="InterPro" id="IPR035924">
    <property type="entry name" value="FlaG-like_sf"/>
</dbReference>
<evidence type="ECO:0000313" key="2">
    <source>
        <dbReference type="EMBL" id="CDX03140.1"/>
    </source>
</evidence>
<accession>A0A098B433</accession>
<name>A0A098B433_DESHA</name>
<dbReference type="InterPro" id="IPR005186">
    <property type="entry name" value="FlaG"/>
</dbReference>
<dbReference type="EMBL" id="LK996017">
    <property type="protein sequence ID" value="CDX03140.1"/>
    <property type="molecule type" value="Genomic_DNA"/>
</dbReference>
<dbReference type="Pfam" id="PF03646">
    <property type="entry name" value="FlaG"/>
    <property type="match status" value="1"/>
</dbReference>
<protein>
    <submittedName>
        <fullName evidence="2">Flagellar protein FlaG protein</fullName>
    </submittedName>
</protein>
<evidence type="ECO:0000256" key="1">
    <source>
        <dbReference type="SAM" id="MobiDB-lite"/>
    </source>
</evidence>
<dbReference type="PANTHER" id="PTHR37166">
    <property type="entry name" value="PROTEIN FLAG"/>
    <property type="match status" value="1"/>
</dbReference>
<keyword evidence="2" id="KW-0969">Cilium</keyword>
<feature type="region of interest" description="Disordered" evidence="1">
    <location>
        <begin position="1"/>
        <end position="61"/>
    </location>
</feature>
<feature type="compositionally biased region" description="Basic and acidic residues" evidence="1">
    <location>
        <begin position="50"/>
        <end position="61"/>
    </location>
</feature>
<organism evidence="2">
    <name type="scientific">Desulfitobacterium hafniense</name>
    <name type="common">Desulfitobacterium frappieri</name>
    <dbReference type="NCBI Taxonomy" id="49338"/>
    <lineage>
        <taxon>Bacteria</taxon>
        <taxon>Bacillati</taxon>
        <taxon>Bacillota</taxon>
        <taxon>Clostridia</taxon>
        <taxon>Eubacteriales</taxon>
        <taxon>Desulfitobacteriaceae</taxon>
        <taxon>Desulfitobacterium</taxon>
    </lineage>
</organism>
<sequence>MDMTAVKQPPVQTPANNYVANPEVAKPDDLALNKPTAANKPEAGKNQSQSEDKGKEELTREDVNDLTEHLNKFMVNVNADLRFEMHEGTQRLMVKFIDIKNNQVIKEFPPHELLDTLAAIRDYVGVLLDKRV</sequence>
<reference evidence="2" key="1">
    <citation type="submission" date="2014-07" db="EMBL/GenBank/DDBJ databases">
        <authorList>
            <person name="Hornung V.Bastian."/>
        </authorList>
    </citation>
    <scope>NUCLEOTIDE SEQUENCE</scope>
    <source>
        <strain evidence="2">PCE-S</strain>
    </source>
</reference>
<dbReference type="PANTHER" id="PTHR37166:SF1">
    <property type="entry name" value="PROTEIN FLAG"/>
    <property type="match status" value="1"/>
</dbReference>